<organism evidence="4 5">
    <name type="scientific">Senegalimassilia anaerobia</name>
    <dbReference type="NCBI Taxonomy" id="1473216"/>
    <lineage>
        <taxon>Bacteria</taxon>
        <taxon>Bacillati</taxon>
        <taxon>Actinomycetota</taxon>
        <taxon>Coriobacteriia</taxon>
        <taxon>Coriobacteriales</taxon>
        <taxon>Coriobacteriaceae</taxon>
        <taxon>Senegalimassilia</taxon>
    </lineage>
</organism>
<evidence type="ECO:0000259" key="3">
    <source>
        <dbReference type="PROSITE" id="PS50173"/>
    </source>
</evidence>
<sequence length="438" mass="48063">MTDLRKTSGCVICIDLKSFYASVECADRGLDPFTTNLVVADPDRSANTICLAITPAMKAAGVRNRCRVRDIPPGIEYLTAVPRMKRYMQVSGEIVGSYLELVSPQDLQVYSIDECFIDAAPYLHLYRTDARTFAKRLMRRAFEVSDVTATAGIGPNMFQAKVALDICAKHTSDGIGQLDDESFKREIWFHRPITDIWGIGPGIARRLAKHGAYDLAGVCAVNPKVLRREFGKNAEYLIDHAWGLEACTVEQARSYRPRGHSLTNGQVLMRDYSCREVETLLREMMLGSALELVEKGLCAQVASVYVGYSASNFPHQSWEGCGPFGAATAGAGGSAKLPKPTNAVDALTDAVLEIYRARVTPGLAIRRVNIALADLMPVEKVQPTLFDDAANERKQTALSRAMVDVRKRFGANALLKATSLKEEANAMERNNQVGGHRA</sequence>
<dbReference type="InterPro" id="IPR017961">
    <property type="entry name" value="DNA_pol_Y-fam_little_finger"/>
</dbReference>
<dbReference type="Gene3D" id="1.10.150.20">
    <property type="entry name" value="5' to 3' exonuclease, C-terminal subdomain"/>
    <property type="match status" value="1"/>
</dbReference>
<dbReference type="Gene3D" id="3.40.1170.60">
    <property type="match status" value="1"/>
</dbReference>
<gene>
    <name evidence="4" type="ORF">C1880_08220</name>
</gene>
<dbReference type="InterPro" id="IPR001126">
    <property type="entry name" value="UmuC"/>
</dbReference>
<dbReference type="PANTHER" id="PTHR11076">
    <property type="entry name" value="DNA REPAIR POLYMERASE UMUC / TRANSFERASE FAMILY MEMBER"/>
    <property type="match status" value="1"/>
</dbReference>
<reference evidence="4 5" key="1">
    <citation type="journal article" date="2018" name="Elife">
        <title>Discovery and characterization of a prevalent human gut bacterial enzyme sufficient for the inactivation of a family of plant toxins.</title>
        <authorList>
            <person name="Koppel N."/>
            <person name="Bisanz J.E."/>
            <person name="Pandelia M.E."/>
            <person name="Turnbaugh P.J."/>
            <person name="Balskus E.P."/>
        </authorList>
    </citation>
    <scope>NUCLEOTIDE SEQUENCE [LARGE SCALE GENOMIC DNA]</scope>
    <source>
        <strain evidence="5">anaerobia AP69FAA</strain>
    </source>
</reference>
<dbReference type="GO" id="GO:0003684">
    <property type="term" value="F:damaged DNA binding"/>
    <property type="evidence" value="ECO:0007669"/>
    <property type="project" value="InterPro"/>
</dbReference>
<feature type="domain" description="UmuC" evidence="3">
    <location>
        <begin position="11"/>
        <end position="200"/>
    </location>
</feature>
<dbReference type="STRING" id="1034345.GCA_000236865_01519"/>
<dbReference type="GO" id="GO:0006281">
    <property type="term" value="P:DNA repair"/>
    <property type="evidence" value="ECO:0007669"/>
    <property type="project" value="InterPro"/>
</dbReference>
<dbReference type="InterPro" id="IPR043502">
    <property type="entry name" value="DNA/RNA_pol_sf"/>
</dbReference>
<accession>A0A369L4D8</accession>
<evidence type="ECO:0000313" key="4">
    <source>
        <dbReference type="EMBL" id="RDB54821.1"/>
    </source>
</evidence>
<dbReference type="EMBL" id="PPTP01000007">
    <property type="protein sequence ID" value="RDB54821.1"/>
    <property type="molecule type" value="Genomic_DNA"/>
</dbReference>
<comment type="similarity">
    <text evidence="1">Belongs to the DNA polymerase type-Y family.</text>
</comment>
<evidence type="ECO:0000256" key="2">
    <source>
        <dbReference type="ARBA" id="ARBA00025589"/>
    </source>
</evidence>
<dbReference type="SUPFAM" id="SSF56672">
    <property type="entry name" value="DNA/RNA polymerases"/>
    <property type="match status" value="1"/>
</dbReference>
<comment type="function">
    <text evidence="2">Poorly processive, error-prone DNA polymerase involved in untargeted mutagenesis. Copies undamaged DNA at stalled replication forks, which arise in vivo from mismatched or misaligned primer ends. These misaligned primers can be extended by PolIV. Exhibits no 3'-5' exonuclease (proofreading) activity. May be involved in translesional synthesis, in conjunction with the beta clamp from PolIII.</text>
</comment>
<dbReference type="InterPro" id="IPR050116">
    <property type="entry name" value="DNA_polymerase-Y"/>
</dbReference>
<evidence type="ECO:0000256" key="1">
    <source>
        <dbReference type="ARBA" id="ARBA00010945"/>
    </source>
</evidence>
<comment type="caution">
    <text evidence="4">The sequence shown here is derived from an EMBL/GenBank/DDBJ whole genome shotgun (WGS) entry which is preliminary data.</text>
</comment>
<proteinExistence type="inferred from homology"/>
<dbReference type="AlphaFoldDB" id="A0A369L4D8"/>
<dbReference type="Pfam" id="PF11799">
    <property type="entry name" value="IMS_C"/>
    <property type="match status" value="1"/>
</dbReference>
<dbReference type="OrthoDB" id="9808813at2"/>
<dbReference type="InterPro" id="IPR043128">
    <property type="entry name" value="Rev_trsase/Diguanyl_cyclase"/>
</dbReference>
<evidence type="ECO:0000313" key="5">
    <source>
        <dbReference type="Proteomes" id="UP000253792"/>
    </source>
</evidence>
<dbReference type="RefSeq" id="WP_114621063.1">
    <property type="nucleotide sequence ID" value="NZ_PPTP01000007.1"/>
</dbReference>
<keyword evidence="5" id="KW-1185">Reference proteome</keyword>
<dbReference type="PROSITE" id="PS50173">
    <property type="entry name" value="UMUC"/>
    <property type="match status" value="1"/>
</dbReference>
<dbReference type="Gene3D" id="3.30.70.270">
    <property type="match status" value="1"/>
</dbReference>
<dbReference type="GO" id="GO:0042276">
    <property type="term" value="P:error-prone translesion synthesis"/>
    <property type="evidence" value="ECO:0007669"/>
    <property type="project" value="TreeGrafter"/>
</dbReference>
<dbReference type="PANTHER" id="PTHR11076:SF35">
    <property type="entry name" value="DNA REPAIR PROTEIN HOMOLOG YOBH"/>
    <property type="match status" value="1"/>
</dbReference>
<dbReference type="GO" id="GO:0005829">
    <property type="term" value="C:cytosol"/>
    <property type="evidence" value="ECO:0007669"/>
    <property type="project" value="TreeGrafter"/>
</dbReference>
<protein>
    <submittedName>
        <fullName evidence="4">DNA repair protein</fullName>
    </submittedName>
</protein>
<name>A0A369L4D8_9ACTN</name>
<dbReference type="Pfam" id="PF00817">
    <property type="entry name" value="IMS"/>
    <property type="match status" value="1"/>
</dbReference>
<dbReference type="Proteomes" id="UP000253792">
    <property type="component" value="Unassembled WGS sequence"/>
</dbReference>
<dbReference type="GO" id="GO:0009432">
    <property type="term" value="P:SOS response"/>
    <property type="evidence" value="ECO:0007669"/>
    <property type="project" value="TreeGrafter"/>
</dbReference>
<dbReference type="GO" id="GO:0003887">
    <property type="term" value="F:DNA-directed DNA polymerase activity"/>
    <property type="evidence" value="ECO:0007669"/>
    <property type="project" value="TreeGrafter"/>
</dbReference>